<dbReference type="AlphaFoldDB" id="A0A7C9D091"/>
<evidence type="ECO:0000313" key="3">
    <source>
        <dbReference type="EMBL" id="MBA4629987.1"/>
    </source>
</evidence>
<keyword evidence="1" id="KW-1133">Transmembrane helix</keyword>
<feature type="transmembrane region" description="Helical" evidence="1">
    <location>
        <begin position="85"/>
        <end position="113"/>
    </location>
</feature>
<feature type="chain" id="PRO_5027826200" evidence="2">
    <location>
        <begin position="21"/>
        <end position="137"/>
    </location>
</feature>
<keyword evidence="1" id="KW-0472">Membrane</keyword>
<name>A0A7C9D091_OPUST</name>
<organism evidence="3">
    <name type="scientific">Opuntia streptacantha</name>
    <name type="common">Prickly pear cactus</name>
    <name type="synonym">Opuntia cardona</name>
    <dbReference type="NCBI Taxonomy" id="393608"/>
    <lineage>
        <taxon>Eukaryota</taxon>
        <taxon>Viridiplantae</taxon>
        <taxon>Streptophyta</taxon>
        <taxon>Embryophyta</taxon>
        <taxon>Tracheophyta</taxon>
        <taxon>Spermatophyta</taxon>
        <taxon>Magnoliopsida</taxon>
        <taxon>eudicotyledons</taxon>
        <taxon>Gunneridae</taxon>
        <taxon>Pentapetalae</taxon>
        <taxon>Caryophyllales</taxon>
        <taxon>Cactineae</taxon>
        <taxon>Cactaceae</taxon>
        <taxon>Opuntioideae</taxon>
        <taxon>Opuntia</taxon>
    </lineage>
</organism>
<evidence type="ECO:0000256" key="1">
    <source>
        <dbReference type="SAM" id="Phobius"/>
    </source>
</evidence>
<proteinExistence type="predicted"/>
<keyword evidence="1" id="KW-0812">Transmembrane</keyword>
<reference evidence="3" key="2">
    <citation type="submission" date="2020-07" db="EMBL/GenBank/DDBJ databases">
        <authorList>
            <person name="Vera ALvarez R."/>
            <person name="Arias-Moreno D.M."/>
            <person name="Jimenez-Jacinto V."/>
            <person name="Jimenez-Bremont J.F."/>
            <person name="Swaminathan K."/>
            <person name="Moose S.P."/>
            <person name="Guerrero-Gonzalez M.L."/>
            <person name="Marino-Ramirez L."/>
            <person name="Landsman D."/>
            <person name="Rodriguez-Kessler M."/>
            <person name="Delgado-Sanchez P."/>
        </authorList>
    </citation>
    <scope>NUCLEOTIDE SEQUENCE</scope>
    <source>
        <tissue evidence="3">Cladode</tissue>
    </source>
</reference>
<evidence type="ECO:0000256" key="2">
    <source>
        <dbReference type="SAM" id="SignalP"/>
    </source>
</evidence>
<feature type="transmembrane region" description="Helical" evidence="1">
    <location>
        <begin position="119"/>
        <end position="136"/>
    </location>
</feature>
<sequence length="137" mass="14460">MPSSSFASTFSGFLPPLALALLRLLSLSPFSQNCQLLLPPPLSLPGKTSLDGAFPSFLLRISVSCSAVSVGTPKSFGSMTPSSHFLGVVFSSGYMAAGFGLLCSFGVCSWVASFTYVSAMYYGFLSCIFSLFISFLD</sequence>
<keyword evidence="2" id="KW-0732">Signal</keyword>
<dbReference type="EMBL" id="GISG01071508">
    <property type="protein sequence ID" value="MBA4629987.1"/>
    <property type="molecule type" value="Transcribed_RNA"/>
</dbReference>
<accession>A0A7C9D091</accession>
<protein>
    <submittedName>
        <fullName evidence="3">Uncharacterized protein</fullName>
    </submittedName>
</protein>
<feature type="signal peptide" evidence="2">
    <location>
        <begin position="1"/>
        <end position="20"/>
    </location>
</feature>
<reference evidence="3" key="1">
    <citation type="journal article" date="2013" name="J. Plant Res.">
        <title>Effect of fungi and light on seed germination of three Opuntia species from semiarid lands of central Mexico.</title>
        <authorList>
            <person name="Delgado-Sanchez P."/>
            <person name="Jimenez-Bremont J.F."/>
            <person name="Guerrero-Gonzalez Mde L."/>
            <person name="Flores J."/>
        </authorList>
    </citation>
    <scope>NUCLEOTIDE SEQUENCE</scope>
    <source>
        <tissue evidence="3">Cladode</tissue>
    </source>
</reference>